<dbReference type="EC" id="5.2.1.8" evidence="4"/>
<sequence>MQYYTVRAFTILLLFILSACGNSSKKEKGTSREKTKDTVKIDSAAIKKAQKEKEEEKRFVLTEDNAIPFLFEYQKEHKEHKVRIRTSKGSFVIDLYEKTPYHRANFIYLTKKEYFNGTYFHRVVKDFIIQGGNTDMVSTAKRRDSIGFYLLPPDTRKGYTHSRGTVSMPSSDDVANPHKLASPYEFFIVTAKNGAHHLDGKYTAFGKVVSGMDVVDKINNVPTGDDEWPLTNVVIKSVEIIE</sequence>
<feature type="signal peptide" evidence="4">
    <location>
        <begin position="1"/>
        <end position="19"/>
    </location>
</feature>
<dbReference type="Pfam" id="PF00160">
    <property type="entry name" value="Pro_isomerase"/>
    <property type="match status" value="1"/>
</dbReference>
<comment type="caution">
    <text evidence="6">The sequence shown here is derived from an EMBL/GenBank/DDBJ whole genome shotgun (WGS) entry which is preliminary data.</text>
</comment>
<dbReference type="CDD" id="cd00317">
    <property type="entry name" value="cyclophilin"/>
    <property type="match status" value="1"/>
</dbReference>
<name>A0ABT6FRG0_9FLAO</name>
<dbReference type="InterPro" id="IPR002130">
    <property type="entry name" value="Cyclophilin-type_PPIase_dom"/>
</dbReference>
<reference evidence="6" key="1">
    <citation type="submission" date="2022-11" db="EMBL/GenBank/DDBJ databases">
        <title>High-quality draft genome sequence of Galbibacter sp. strain CMA-7.</title>
        <authorList>
            <person name="Wei L."/>
            <person name="Dong C."/>
            <person name="Shao Z."/>
        </authorList>
    </citation>
    <scope>NUCLEOTIDE SEQUENCE</scope>
    <source>
        <strain evidence="6">CMA-7</strain>
    </source>
</reference>
<dbReference type="PRINTS" id="PR00153">
    <property type="entry name" value="CSAPPISMRASE"/>
</dbReference>
<evidence type="ECO:0000313" key="6">
    <source>
        <dbReference type="EMBL" id="MDG3585858.1"/>
    </source>
</evidence>
<evidence type="ECO:0000256" key="3">
    <source>
        <dbReference type="ARBA" id="ARBA00023235"/>
    </source>
</evidence>
<evidence type="ECO:0000256" key="4">
    <source>
        <dbReference type="RuleBase" id="RU363019"/>
    </source>
</evidence>
<dbReference type="Gene3D" id="2.40.100.10">
    <property type="entry name" value="Cyclophilin-like"/>
    <property type="match status" value="1"/>
</dbReference>
<organism evidence="6 7">
    <name type="scientific">Galbibacter pacificus</name>
    <dbReference type="NCBI Taxonomy" id="2996052"/>
    <lineage>
        <taxon>Bacteria</taxon>
        <taxon>Pseudomonadati</taxon>
        <taxon>Bacteroidota</taxon>
        <taxon>Flavobacteriia</taxon>
        <taxon>Flavobacteriales</taxon>
        <taxon>Flavobacteriaceae</taxon>
        <taxon>Galbibacter</taxon>
    </lineage>
</organism>
<dbReference type="PANTHER" id="PTHR45625">
    <property type="entry name" value="PEPTIDYL-PROLYL CIS-TRANS ISOMERASE-RELATED"/>
    <property type="match status" value="1"/>
</dbReference>
<comment type="function">
    <text evidence="4">PPIases accelerate the folding of proteins. It catalyzes the cis-trans isomerization of proline imidic peptide bonds in oligopeptides.</text>
</comment>
<feature type="domain" description="PPIase cyclophilin-type" evidence="5">
    <location>
        <begin position="89"/>
        <end position="240"/>
    </location>
</feature>
<comment type="similarity">
    <text evidence="1 4">Belongs to the cyclophilin-type PPIase family.</text>
</comment>
<proteinExistence type="inferred from homology"/>
<evidence type="ECO:0000313" key="7">
    <source>
        <dbReference type="Proteomes" id="UP001153642"/>
    </source>
</evidence>
<keyword evidence="2 4" id="KW-0697">Rotamase</keyword>
<dbReference type="InterPro" id="IPR029000">
    <property type="entry name" value="Cyclophilin-like_dom_sf"/>
</dbReference>
<keyword evidence="7" id="KW-1185">Reference proteome</keyword>
<gene>
    <name evidence="6" type="ORF">OSR52_08240</name>
</gene>
<dbReference type="PROSITE" id="PS00170">
    <property type="entry name" value="CSA_PPIASE_1"/>
    <property type="match status" value="1"/>
</dbReference>
<keyword evidence="4" id="KW-0732">Signal</keyword>
<dbReference type="Proteomes" id="UP001153642">
    <property type="component" value="Unassembled WGS sequence"/>
</dbReference>
<dbReference type="EMBL" id="JAPMUA010000002">
    <property type="protein sequence ID" value="MDG3585858.1"/>
    <property type="molecule type" value="Genomic_DNA"/>
</dbReference>
<evidence type="ECO:0000259" key="5">
    <source>
        <dbReference type="PROSITE" id="PS50072"/>
    </source>
</evidence>
<dbReference type="GO" id="GO:0016853">
    <property type="term" value="F:isomerase activity"/>
    <property type="evidence" value="ECO:0007669"/>
    <property type="project" value="UniProtKB-KW"/>
</dbReference>
<comment type="catalytic activity">
    <reaction evidence="4">
        <text>[protein]-peptidylproline (omega=180) = [protein]-peptidylproline (omega=0)</text>
        <dbReference type="Rhea" id="RHEA:16237"/>
        <dbReference type="Rhea" id="RHEA-COMP:10747"/>
        <dbReference type="Rhea" id="RHEA-COMP:10748"/>
        <dbReference type="ChEBI" id="CHEBI:83833"/>
        <dbReference type="ChEBI" id="CHEBI:83834"/>
        <dbReference type="EC" id="5.2.1.8"/>
    </reaction>
</comment>
<dbReference type="PANTHER" id="PTHR45625:SF4">
    <property type="entry name" value="PEPTIDYLPROLYL ISOMERASE DOMAIN AND WD REPEAT-CONTAINING PROTEIN 1"/>
    <property type="match status" value="1"/>
</dbReference>
<feature type="chain" id="PRO_5044973111" description="Peptidyl-prolyl cis-trans isomerase" evidence="4">
    <location>
        <begin position="20"/>
        <end position="242"/>
    </location>
</feature>
<evidence type="ECO:0000256" key="1">
    <source>
        <dbReference type="ARBA" id="ARBA00007365"/>
    </source>
</evidence>
<dbReference type="InterPro" id="IPR020892">
    <property type="entry name" value="Cyclophilin-type_PPIase_CS"/>
</dbReference>
<dbReference type="SUPFAM" id="SSF50891">
    <property type="entry name" value="Cyclophilin-like"/>
    <property type="match status" value="1"/>
</dbReference>
<dbReference type="PROSITE" id="PS50072">
    <property type="entry name" value="CSA_PPIASE_2"/>
    <property type="match status" value="1"/>
</dbReference>
<evidence type="ECO:0000256" key="2">
    <source>
        <dbReference type="ARBA" id="ARBA00023110"/>
    </source>
</evidence>
<dbReference type="RefSeq" id="WP_277898890.1">
    <property type="nucleotide sequence ID" value="NZ_JAPMUA010000002.1"/>
</dbReference>
<keyword evidence="3 4" id="KW-0413">Isomerase</keyword>
<dbReference type="PROSITE" id="PS51257">
    <property type="entry name" value="PROKAR_LIPOPROTEIN"/>
    <property type="match status" value="1"/>
</dbReference>
<dbReference type="InterPro" id="IPR044666">
    <property type="entry name" value="Cyclophilin_A-like"/>
</dbReference>
<accession>A0ABT6FRG0</accession>
<protein>
    <recommendedName>
        <fullName evidence="4">Peptidyl-prolyl cis-trans isomerase</fullName>
        <shortName evidence="4">PPIase</shortName>
        <ecNumber evidence="4">5.2.1.8</ecNumber>
    </recommendedName>
</protein>